<comment type="function">
    <text evidence="8">Reversible hydration of carbon dioxide.</text>
</comment>
<dbReference type="InterPro" id="IPR001765">
    <property type="entry name" value="Carbonic_anhydrase"/>
</dbReference>
<dbReference type="STRING" id="68775.A0A5C3LH60"/>
<evidence type="ECO:0000256" key="1">
    <source>
        <dbReference type="ARBA" id="ARBA00006217"/>
    </source>
</evidence>
<evidence type="ECO:0000256" key="7">
    <source>
        <dbReference type="PIRSR" id="PIRSR601765-1"/>
    </source>
</evidence>
<dbReference type="GO" id="GO:0004089">
    <property type="term" value="F:carbonate dehydratase activity"/>
    <property type="evidence" value="ECO:0007669"/>
    <property type="project" value="UniProtKB-UniRule"/>
</dbReference>
<keyword evidence="5 8" id="KW-0456">Lyase</keyword>
<evidence type="ECO:0000256" key="6">
    <source>
        <dbReference type="ARBA" id="ARBA00048348"/>
    </source>
</evidence>
<accession>A0A5C3LH60</accession>
<feature type="binding site" evidence="7">
    <location>
        <position position="61"/>
    </location>
    <ligand>
        <name>Zn(2+)</name>
        <dbReference type="ChEBI" id="CHEBI:29105"/>
    </ligand>
</feature>
<dbReference type="SUPFAM" id="SSF53056">
    <property type="entry name" value="beta-carbonic anhydrase, cab"/>
    <property type="match status" value="1"/>
</dbReference>
<feature type="binding site" evidence="7">
    <location>
        <position position="7"/>
    </location>
    <ligand>
        <name>Zn(2+)</name>
        <dbReference type="ChEBI" id="CHEBI:29105"/>
    </ligand>
</feature>
<comment type="similarity">
    <text evidence="1 8">Belongs to the beta-class carbonic anhydrase family.</text>
</comment>
<dbReference type="PANTHER" id="PTHR11002:SF76">
    <property type="entry name" value="CARBONIC ANHYDRASE"/>
    <property type="match status" value="1"/>
</dbReference>
<evidence type="ECO:0000256" key="3">
    <source>
        <dbReference type="ARBA" id="ARBA00022723"/>
    </source>
</evidence>
<dbReference type="Pfam" id="PF00484">
    <property type="entry name" value="Pro_CA"/>
    <property type="match status" value="1"/>
</dbReference>
<evidence type="ECO:0000313" key="9">
    <source>
        <dbReference type="EMBL" id="TFK32444.1"/>
    </source>
</evidence>
<feature type="binding site" evidence="7">
    <location>
        <position position="5"/>
    </location>
    <ligand>
        <name>Zn(2+)</name>
        <dbReference type="ChEBI" id="CHEBI:29105"/>
    </ligand>
</feature>
<dbReference type="GO" id="GO:0071244">
    <property type="term" value="P:cellular response to carbon dioxide"/>
    <property type="evidence" value="ECO:0007669"/>
    <property type="project" value="TreeGrafter"/>
</dbReference>
<feature type="binding site" evidence="7">
    <location>
        <position position="64"/>
    </location>
    <ligand>
        <name>Zn(2+)</name>
        <dbReference type="ChEBI" id="CHEBI:29105"/>
    </ligand>
</feature>
<dbReference type="EMBL" id="ML213675">
    <property type="protein sequence ID" value="TFK32444.1"/>
    <property type="molecule type" value="Genomic_DNA"/>
</dbReference>
<evidence type="ECO:0000256" key="8">
    <source>
        <dbReference type="RuleBase" id="RU003956"/>
    </source>
</evidence>
<comment type="catalytic activity">
    <reaction evidence="6 8">
        <text>hydrogencarbonate + H(+) = CO2 + H2O</text>
        <dbReference type="Rhea" id="RHEA:10748"/>
        <dbReference type="ChEBI" id="CHEBI:15377"/>
        <dbReference type="ChEBI" id="CHEBI:15378"/>
        <dbReference type="ChEBI" id="CHEBI:16526"/>
        <dbReference type="ChEBI" id="CHEBI:17544"/>
        <dbReference type="EC" id="4.2.1.1"/>
    </reaction>
</comment>
<organism evidence="9 10">
    <name type="scientific">Crucibulum laeve</name>
    <dbReference type="NCBI Taxonomy" id="68775"/>
    <lineage>
        <taxon>Eukaryota</taxon>
        <taxon>Fungi</taxon>
        <taxon>Dikarya</taxon>
        <taxon>Basidiomycota</taxon>
        <taxon>Agaricomycotina</taxon>
        <taxon>Agaricomycetes</taxon>
        <taxon>Agaricomycetidae</taxon>
        <taxon>Agaricales</taxon>
        <taxon>Agaricineae</taxon>
        <taxon>Nidulariaceae</taxon>
        <taxon>Crucibulum</taxon>
    </lineage>
</organism>
<sequence>MIIDCSDSRVSEQAIFSATPGTMFTSGNIANQFHEEDLTSNAVLSYAVETLGVKHVVIMGHYGCGGVAASMVPEPVHTPAEPHPAHVAVQRWIEPIREVYRKSSRPEIVAHREKSKRAPSEELPHLHDPAFRALVEENVKANVQRVIESEVMKDHYASLTSPSGDLLQTEVYIHGWVYDVETGEVLDLGVSVGPPGGSEKGKGSPFKKV</sequence>
<reference evidence="9 10" key="1">
    <citation type="journal article" date="2019" name="Nat. Ecol. Evol.">
        <title>Megaphylogeny resolves global patterns of mushroom evolution.</title>
        <authorList>
            <person name="Varga T."/>
            <person name="Krizsan K."/>
            <person name="Foldi C."/>
            <person name="Dima B."/>
            <person name="Sanchez-Garcia M."/>
            <person name="Sanchez-Ramirez S."/>
            <person name="Szollosi G.J."/>
            <person name="Szarkandi J.G."/>
            <person name="Papp V."/>
            <person name="Albert L."/>
            <person name="Andreopoulos W."/>
            <person name="Angelini C."/>
            <person name="Antonin V."/>
            <person name="Barry K.W."/>
            <person name="Bougher N.L."/>
            <person name="Buchanan P."/>
            <person name="Buyck B."/>
            <person name="Bense V."/>
            <person name="Catcheside P."/>
            <person name="Chovatia M."/>
            <person name="Cooper J."/>
            <person name="Damon W."/>
            <person name="Desjardin D."/>
            <person name="Finy P."/>
            <person name="Geml J."/>
            <person name="Haridas S."/>
            <person name="Hughes K."/>
            <person name="Justo A."/>
            <person name="Karasinski D."/>
            <person name="Kautmanova I."/>
            <person name="Kiss B."/>
            <person name="Kocsube S."/>
            <person name="Kotiranta H."/>
            <person name="LaButti K.M."/>
            <person name="Lechner B.E."/>
            <person name="Liimatainen K."/>
            <person name="Lipzen A."/>
            <person name="Lukacs Z."/>
            <person name="Mihaltcheva S."/>
            <person name="Morgado L.N."/>
            <person name="Niskanen T."/>
            <person name="Noordeloos M.E."/>
            <person name="Ohm R.A."/>
            <person name="Ortiz-Santana B."/>
            <person name="Ovrebo C."/>
            <person name="Racz N."/>
            <person name="Riley R."/>
            <person name="Savchenko A."/>
            <person name="Shiryaev A."/>
            <person name="Soop K."/>
            <person name="Spirin V."/>
            <person name="Szebenyi C."/>
            <person name="Tomsovsky M."/>
            <person name="Tulloss R.E."/>
            <person name="Uehling J."/>
            <person name="Grigoriev I.V."/>
            <person name="Vagvolgyi C."/>
            <person name="Papp T."/>
            <person name="Martin F.M."/>
            <person name="Miettinen O."/>
            <person name="Hibbett D.S."/>
            <person name="Nagy L.G."/>
        </authorList>
    </citation>
    <scope>NUCLEOTIDE SEQUENCE [LARGE SCALE GENOMIC DNA]</scope>
    <source>
        <strain evidence="9 10">CBS 166.37</strain>
    </source>
</reference>
<dbReference type="Gene3D" id="3.40.1050.10">
    <property type="entry name" value="Carbonic anhydrase"/>
    <property type="match status" value="1"/>
</dbReference>
<gene>
    <name evidence="9" type="ORF">BDQ12DRAFT_739383</name>
</gene>
<comment type="cofactor">
    <cofactor evidence="7">
        <name>Zn(2+)</name>
        <dbReference type="ChEBI" id="CHEBI:29105"/>
    </cofactor>
    <text evidence="7">Binds 1 zinc ion per subunit.</text>
</comment>
<name>A0A5C3LH60_9AGAR</name>
<dbReference type="PANTHER" id="PTHR11002">
    <property type="entry name" value="CARBONIC ANHYDRASE"/>
    <property type="match status" value="1"/>
</dbReference>
<keyword evidence="3 7" id="KW-0479">Metal-binding</keyword>
<evidence type="ECO:0000256" key="5">
    <source>
        <dbReference type="ARBA" id="ARBA00023239"/>
    </source>
</evidence>
<keyword evidence="4 7" id="KW-0862">Zinc</keyword>
<dbReference type="EC" id="4.2.1.1" evidence="2 8"/>
<dbReference type="OrthoDB" id="10248475at2759"/>
<dbReference type="GO" id="GO:0034599">
    <property type="term" value="P:cellular response to oxidative stress"/>
    <property type="evidence" value="ECO:0007669"/>
    <property type="project" value="TreeGrafter"/>
</dbReference>
<evidence type="ECO:0000313" key="10">
    <source>
        <dbReference type="Proteomes" id="UP000308652"/>
    </source>
</evidence>
<evidence type="ECO:0000256" key="2">
    <source>
        <dbReference type="ARBA" id="ARBA00012925"/>
    </source>
</evidence>
<keyword evidence="10" id="KW-1185">Reference proteome</keyword>
<dbReference type="InterPro" id="IPR036874">
    <property type="entry name" value="Carbonic_anhydrase_sf"/>
</dbReference>
<proteinExistence type="inferred from homology"/>
<dbReference type="Proteomes" id="UP000308652">
    <property type="component" value="Unassembled WGS sequence"/>
</dbReference>
<dbReference type="AlphaFoldDB" id="A0A5C3LH60"/>
<protein>
    <recommendedName>
        <fullName evidence="2 8">Carbonic anhydrase</fullName>
        <ecNumber evidence="2 8">4.2.1.1</ecNumber>
    </recommendedName>
    <alternativeName>
        <fullName evidence="8">Carbonate dehydratase</fullName>
    </alternativeName>
</protein>
<dbReference type="GO" id="GO:0008270">
    <property type="term" value="F:zinc ion binding"/>
    <property type="evidence" value="ECO:0007669"/>
    <property type="project" value="UniProtKB-UniRule"/>
</dbReference>
<evidence type="ECO:0000256" key="4">
    <source>
        <dbReference type="ARBA" id="ARBA00022833"/>
    </source>
</evidence>
<dbReference type="SMART" id="SM00947">
    <property type="entry name" value="Pro_CA"/>
    <property type="match status" value="1"/>
</dbReference>